<dbReference type="EMBL" id="JASJOU010000001">
    <property type="protein sequence ID" value="MDJ1499867.1"/>
    <property type="molecule type" value="Genomic_DNA"/>
</dbReference>
<feature type="transmembrane region" description="Helical" evidence="1">
    <location>
        <begin position="382"/>
        <end position="400"/>
    </location>
</feature>
<feature type="transmembrane region" description="Helical" evidence="1">
    <location>
        <begin position="256"/>
        <end position="273"/>
    </location>
</feature>
<reference evidence="2" key="1">
    <citation type="submission" date="2023-05" db="EMBL/GenBank/DDBJ databases">
        <authorList>
            <person name="Zhang X."/>
        </authorList>
    </citation>
    <scope>NUCLEOTIDE SEQUENCE</scope>
    <source>
        <strain evidence="2">BD1B2-1</strain>
    </source>
</reference>
<sequence length="480" mass="55371">MPVVKVKELPAYYHLLDTIWQKKFHVSLREDKNLIENRKQFRQYIANNYGLYTGEFDSKRFEDIFNGIRNTEYFPDAIAESSVPISNYPGIELLEAYCCEYYQMPVGGLSEFKEGAKSGRTWHKFLSDYYTIHPSATKHSELTPKEFVLFGINFCSIRQVLLLALSTLSLVFVIGVVLYFCIQGGYLSFLSPPDQIIETQQKGYYLSLSIASLIQSLIILVLIMIYYYDEDLGGKKYVDNLASSIIKTTLEQFQSGWIGIWISLFFLYLWFALKWSIESGMLGDIEIAQLQGNAAVLDNLKNHYLQFKGISWIVADLLNLIGPVLYFYLYFILDTESIATEQHPSRNQFFLSVMKVILIVSVLLFILSLCDRLVYLGDFQNLPTLIYSLFTSIAMSMFFGKLSSHFFNTSPSARVFFIPLFYLYAALQAVYGMLGFKNVHISVSLITMVFVLKIILFFYISKLITKRKVDMYLTKILDRE</sequence>
<evidence type="ECO:0000313" key="3">
    <source>
        <dbReference type="Proteomes" id="UP001232063"/>
    </source>
</evidence>
<gene>
    <name evidence="2" type="ORF">QNI22_04395</name>
</gene>
<proteinExistence type="predicted"/>
<keyword evidence="1" id="KW-0812">Transmembrane</keyword>
<dbReference type="Proteomes" id="UP001232063">
    <property type="component" value="Unassembled WGS sequence"/>
</dbReference>
<feature type="transmembrane region" description="Helical" evidence="1">
    <location>
        <begin position="203"/>
        <end position="228"/>
    </location>
</feature>
<feature type="transmembrane region" description="Helical" evidence="1">
    <location>
        <begin position="160"/>
        <end position="182"/>
    </location>
</feature>
<feature type="transmembrane region" description="Helical" evidence="1">
    <location>
        <begin position="441"/>
        <end position="460"/>
    </location>
</feature>
<comment type="caution">
    <text evidence="2">The sequence shown here is derived from an EMBL/GenBank/DDBJ whole genome shotgun (WGS) entry which is preliminary data.</text>
</comment>
<feature type="transmembrane region" description="Helical" evidence="1">
    <location>
        <begin position="412"/>
        <end position="434"/>
    </location>
</feature>
<accession>A0AAE3R390</accession>
<dbReference type="RefSeq" id="WP_314509410.1">
    <property type="nucleotide sequence ID" value="NZ_JASJOU010000001.1"/>
</dbReference>
<dbReference type="AlphaFoldDB" id="A0AAE3R390"/>
<evidence type="ECO:0000256" key="1">
    <source>
        <dbReference type="SAM" id="Phobius"/>
    </source>
</evidence>
<organism evidence="2 3">
    <name type="scientific">Xanthocytophaga agilis</name>
    <dbReference type="NCBI Taxonomy" id="3048010"/>
    <lineage>
        <taxon>Bacteria</taxon>
        <taxon>Pseudomonadati</taxon>
        <taxon>Bacteroidota</taxon>
        <taxon>Cytophagia</taxon>
        <taxon>Cytophagales</taxon>
        <taxon>Rhodocytophagaceae</taxon>
        <taxon>Xanthocytophaga</taxon>
    </lineage>
</organism>
<keyword evidence="3" id="KW-1185">Reference proteome</keyword>
<feature type="transmembrane region" description="Helical" evidence="1">
    <location>
        <begin position="349"/>
        <end position="370"/>
    </location>
</feature>
<keyword evidence="1" id="KW-0472">Membrane</keyword>
<feature type="transmembrane region" description="Helical" evidence="1">
    <location>
        <begin position="310"/>
        <end position="329"/>
    </location>
</feature>
<name>A0AAE3R390_9BACT</name>
<protein>
    <submittedName>
        <fullName evidence="2">Uncharacterized protein</fullName>
    </submittedName>
</protein>
<evidence type="ECO:0000313" key="2">
    <source>
        <dbReference type="EMBL" id="MDJ1499867.1"/>
    </source>
</evidence>
<keyword evidence="1" id="KW-1133">Transmembrane helix</keyword>